<feature type="region of interest" description="Disordered" evidence="1">
    <location>
        <begin position="1"/>
        <end position="27"/>
    </location>
</feature>
<sequence length="376" mass="40669">MSAPAPGARRRTGPGTERQAPSRAPLDTAEALSRWVRQGGTQSPSGAYCGWRNRDSEELSPPYPEITGYTLGFLSWLWPLDDADAARAAAGCAWLASRSEAKDFSARPEKTGRAVYTFDLAMAAHGLIRYGLAADDDRAVSAGLRNAEALVAAEQSHGSLPCVVPGTADGPLEESWSTQGHAHLLKCVQALLSAASLGLEPAAALAERLIKDTLDRQENVLGAVLDGCRSGSRTSLHALCYAAEGLWVWGAHHADPAATDLSRHITEWVWRHRLPEGGFPGFVPVRGRTTTRPVRQSDVLAQALRLAALHRLPAPGLERTVTVLLESVHRQGDTAAVCYWPQADEPHLNCWASLFAVQALRLHADGRHTLRWFELV</sequence>
<comment type="caution">
    <text evidence="2">The sequence shown here is derived from an EMBL/GenBank/DDBJ whole genome shotgun (WGS) entry which is preliminary data.</text>
</comment>
<dbReference type="SUPFAM" id="SSF48239">
    <property type="entry name" value="Terpenoid cyclases/Protein prenyltransferases"/>
    <property type="match status" value="2"/>
</dbReference>
<gene>
    <name evidence="2" type="ORF">ADK38_42880</name>
</gene>
<dbReference type="Proteomes" id="UP000037020">
    <property type="component" value="Unassembled WGS sequence"/>
</dbReference>
<reference evidence="2 3" key="1">
    <citation type="submission" date="2015-07" db="EMBL/GenBank/DDBJ databases">
        <authorList>
            <person name="Ju K.-S."/>
            <person name="Doroghazi J.R."/>
            <person name="Metcalf W.W."/>
        </authorList>
    </citation>
    <scope>NUCLEOTIDE SEQUENCE [LARGE SCALE GENOMIC DNA]</scope>
    <source>
        <strain evidence="2 3">NRRL B-3589</strain>
    </source>
</reference>
<organism evidence="2 3">
    <name type="scientific">Streptomyces varsoviensis</name>
    <dbReference type="NCBI Taxonomy" id="67373"/>
    <lineage>
        <taxon>Bacteria</taxon>
        <taxon>Bacillati</taxon>
        <taxon>Actinomycetota</taxon>
        <taxon>Actinomycetes</taxon>
        <taxon>Kitasatosporales</taxon>
        <taxon>Streptomycetaceae</taxon>
        <taxon>Streptomyces</taxon>
    </lineage>
</organism>
<protein>
    <submittedName>
        <fullName evidence="2">Uncharacterized protein</fullName>
    </submittedName>
</protein>
<dbReference type="EMBL" id="LGUT01004177">
    <property type="protein sequence ID" value="KOG58323.1"/>
    <property type="molecule type" value="Genomic_DNA"/>
</dbReference>
<dbReference type="InterPro" id="IPR008930">
    <property type="entry name" value="Terpenoid_cyclase/PrenylTrfase"/>
</dbReference>
<dbReference type="RefSeq" id="WP_030876552.1">
    <property type="nucleotide sequence ID" value="NZ_JBIRHZ010000001.1"/>
</dbReference>
<evidence type="ECO:0000313" key="2">
    <source>
        <dbReference type="EMBL" id="KOG58323.1"/>
    </source>
</evidence>
<keyword evidence="3" id="KW-1185">Reference proteome</keyword>
<name>A0ABR5IT41_9ACTN</name>
<evidence type="ECO:0000313" key="3">
    <source>
        <dbReference type="Proteomes" id="UP000037020"/>
    </source>
</evidence>
<evidence type="ECO:0000256" key="1">
    <source>
        <dbReference type="SAM" id="MobiDB-lite"/>
    </source>
</evidence>
<proteinExistence type="predicted"/>
<accession>A0ABR5IT41</accession>